<dbReference type="PANTHER" id="PTHR21021:SF16">
    <property type="entry name" value="TIP41-LIKE PROTEIN"/>
    <property type="match status" value="1"/>
</dbReference>
<evidence type="ECO:0000256" key="1">
    <source>
        <dbReference type="ARBA" id="ARBA00006658"/>
    </source>
</evidence>
<comment type="caution">
    <text evidence="3">The sequence shown here is derived from an EMBL/GenBank/DDBJ whole genome shotgun (WGS) entry which is preliminary data.</text>
</comment>
<dbReference type="InterPro" id="IPR007303">
    <property type="entry name" value="TIP41-like"/>
</dbReference>
<protein>
    <recommendedName>
        <fullName evidence="2">TIP41-like protein</fullName>
    </recommendedName>
</protein>
<dbReference type="PANTHER" id="PTHR21021">
    <property type="entry name" value="GAF/PUTATIVE CYTOSKELETAL PROTEIN"/>
    <property type="match status" value="1"/>
</dbReference>
<evidence type="ECO:0000313" key="4">
    <source>
        <dbReference type="Proteomes" id="UP000700334"/>
    </source>
</evidence>
<keyword evidence="4" id="KW-1185">Reference proteome</keyword>
<feature type="non-terminal residue" evidence="3">
    <location>
        <position position="1"/>
    </location>
</feature>
<sequence>RSHQDFCFWARKLIVVKTHIVKCTDVEKLADELHKPSLPEMLFGDNVLGSQHSSGFGIEFNARVALRCVNNYQEIVKVACAKEWQGSRKEGEHSKKFLLRVDGVLIRMNDTKLYHEADKTY</sequence>
<accession>A0A8J6DWW1</accession>
<dbReference type="Proteomes" id="UP000700334">
    <property type="component" value="Unassembled WGS sequence"/>
</dbReference>
<proteinExistence type="inferred from homology"/>
<comment type="similarity">
    <text evidence="1">Belongs to the TIP41 family.</text>
</comment>
<dbReference type="GO" id="GO:0031929">
    <property type="term" value="P:TOR signaling"/>
    <property type="evidence" value="ECO:0007669"/>
    <property type="project" value="TreeGrafter"/>
</dbReference>
<dbReference type="AlphaFoldDB" id="A0A8J6DWW1"/>
<dbReference type="InterPro" id="IPR051330">
    <property type="entry name" value="Phosphatase_reg/MetRdx"/>
</dbReference>
<dbReference type="EMBL" id="JAGFMF010011480">
    <property type="protein sequence ID" value="KAG8521303.1"/>
    <property type="molecule type" value="Genomic_DNA"/>
</dbReference>
<reference evidence="3" key="1">
    <citation type="journal article" date="2021" name="Evol. Appl.">
        <title>The genome of the Pyrenean desman and the effects of bottlenecks and inbreeding on the genomic landscape of an endangered species.</title>
        <authorList>
            <person name="Escoda L."/>
            <person name="Castresana J."/>
        </authorList>
    </citation>
    <scope>NUCLEOTIDE SEQUENCE</scope>
    <source>
        <strain evidence="3">IBE-C5619</strain>
    </source>
</reference>
<dbReference type="GO" id="GO:0005829">
    <property type="term" value="C:cytosol"/>
    <property type="evidence" value="ECO:0007669"/>
    <property type="project" value="TreeGrafter"/>
</dbReference>
<evidence type="ECO:0000313" key="3">
    <source>
        <dbReference type="EMBL" id="KAG8521303.1"/>
    </source>
</evidence>
<name>A0A8J6DWW1_GALPY</name>
<gene>
    <name evidence="3" type="ORF">J0S82_002960</name>
</gene>
<organism evidence="3 4">
    <name type="scientific">Galemys pyrenaicus</name>
    <name type="common">Iberian desman</name>
    <name type="synonym">Pyrenean desman</name>
    <dbReference type="NCBI Taxonomy" id="202257"/>
    <lineage>
        <taxon>Eukaryota</taxon>
        <taxon>Metazoa</taxon>
        <taxon>Chordata</taxon>
        <taxon>Craniata</taxon>
        <taxon>Vertebrata</taxon>
        <taxon>Euteleostomi</taxon>
        <taxon>Mammalia</taxon>
        <taxon>Eutheria</taxon>
        <taxon>Laurasiatheria</taxon>
        <taxon>Eulipotyphla</taxon>
        <taxon>Talpidae</taxon>
        <taxon>Galemys</taxon>
    </lineage>
</organism>
<dbReference type="OrthoDB" id="10253878at2759"/>
<evidence type="ECO:0000256" key="2">
    <source>
        <dbReference type="ARBA" id="ARBA00018951"/>
    </source>
</evidence>
<dbReference type="Pfam" id="PF04176">
    <property type="entry name" value="TIP41"/>
    <property type="match status" value="1"/>
</dbReference>
<feature type="non-terminal residue" evidence="3">
    <location>
        <position position="121"/>
    </location>
</feature>